<sequence>MQIKASRRPRWTARIVAVAAVAPTVAATLQAAPALSAPTPASARLAAAVPAAAAAAPGRTNTKTRPIYLIHGYQWTGGTDCKQWNKTKSYFKDIGWTGKLITWGYYKKNENCSVEYGGDTGTDMKWVSRSLAWHIYNNYTSKGKTVDVVAHSMGGLVIRNAIARVKRKHDGFPSKLYVEDVVTVGTPHSGTAKANACPTAQCKQMRPGGGHLKWLNGLPSSNFQATGGTNWTAIGSHADGIISVDSATSFSRAQHKVRYPKAEEVGHSDYYKTGSGSSWTYWISSNYGKNYKKYTNSGAGPLRATYLGLYYHSVR</sequence>
<evidence type="ECO:0000259" key="2">
    <source>
        <dbReference type="Pfam" id="PF24096"/>
    </source>
</evidence>
<reference evidence="3 4" key="1">
    <citation type="submission" date="2019-09" db="EMBL/GenBank/DDBJ databases">
        <title>Actinomadura physcomitrii sp. nov., a novel actinomycete isolated from moss [Physcomitrium sphaericum (Ludw) Fuernr].</title>
        <authorList>
            <person name="Zhuang X."/>
            <person name="Liu C."/>
        </authorList>
    </citation>
    <scope>NUCLEOTIDE SEQUENCE [LARGE SCALE GENOMIC DNA]</scope>
    <source>
        <strain evidence="3 4">HMC1</strain>
    </source>
</reference>
<dbReference type="Pfam" id="PF24096">
    <property type="entry name" value="DUF7379"/>
    <property type="match status" value="1"/>
</dbReference>
<keyword evidence="1" id="KW-0732">Signal</keyword>
<evidence type="ECO:0000313" key="3">
    <source>
        <dbReference type="EMBL" id="KAB2345156.1"/>
    </source>
</evidence>
<feature type="chain" id="PRO_5026221629" description="DUF7379 domain-containing protein" evidence="1">
    <location>
        <begin position="32"/>
        <end position="315"/>
    </location>
</feature>
<dbReference type="OrthoDB" id="8871309at2"/>
<dbReference type="AlphaFoldDB" id="A0A6H9YH89"/>
<comment type="caution">
    <text evidence="3">The sequence shown here is derived from an EMBL/GenBank/DDBJ whole genome shotgun (WGS) entry which is preliminary data.</text>
</comment>
<dbReference type="InterPro" id="IPR029058">
    <property type="entry name" value="AB_hydrolase_fold"/>
</dbReference>
<dbReference type="EMBL" id="WBMT01000014">
    <property type="protein sequence ID" value="KAB2345156.1"/>
    <property type="molecule type" value="Genomic_DNA"/>
</dbReference>
<protein>
    <recommendedName>
        <fullName evidence="2">DUF7379 domain-containing protein</fullName>
    </recommendedName>
</protein>
<organism evidence="3 4">
    <name type="scientific">Actinomadura rudentiformis</name>
    <dbReference type="NCBI Taxonomy" id="359158"/>
    <lineage>
        <taxon>Bacteria</taxon>
        <taxon>Bacillati</taxon>
        <taxon>Actinomycetota</taxon>
        <taxon>Actinomycetes</taxon>
        <taxon>Streptosporangiales</taxon>
        <taxon>Thermomonosporaceae</taxon>
        <taxon>Actinomadura</taxon>
    </lineage>
</organism>
<feature type="signal peptide" evidence="1">
    <location>
        <begin position="1"/>
        <end position="31"/>
    </location>
</feature>
<gene>
    <name evidence="3" type="ORF">F8566_28195</name>
</gene>
<evidence type="ECO:0000313" key="4">
    <source>
        <dbReference type="Proteomes" id="UP000468735"/>
    </source>
</evidence>
<dbReference type="SUPFAM" id="SSF53474">
    <property type="entry name" value="alpha/beta-Hydrolases"/>
    <property type="match status" value="1"/>
</dbReference>
<proteinExistence type="predicted"/>
<dbReference type="RefSeq" id="WP_151564868.1">
    <property type="nucleotide sequence ID" value="NZ_WBMT01000014.1"/>
</dbReference>
<dbReference type="Gene3D" id="3.40.50.1820">
    <property type="entry name" value="alpha/beta hydrolase"/>
    <property type="match status" value="1"/>
</dbReference>
<accession>A0A6H9YH89</accession>
<dbReference type="InterPro" id="IPR055803">
    <property type="entry name" value="DUF7379"/>
</dbReference>
<evidence type="ECO:0000256" key="1">
    <source>
        <dbReference type="SAM" id="SignalP"/>
    </source>
</evidence>
<dbReference type="Proteomes" id="UP000468735">
    <property type="component" value="Unassembled WGS sequence"/>
</dbReference>
<feature type="domain" description="DUF7379" evidence="2">
    <location>
        <begin position="130"/>
        <end position="196"/>
    </location>
</feature>
<name>A0A6H9YH89_9ACTN</name>
<keyword evidence="4" id="KW-1185">Reference proteome</keyword>